<gene>
    <name evidence="3" type="ORF">CES86_5636</name>
    <name evidence="2" type="ORF">F9L03_22955</name>
</gene>
<dbReference type="EMBL" id="WBWF01000024">
    <property type="protein sequence ID" value="KAB2701571.1"/>
    <property type="molecule type" value="Genomic_DNA"/>
</dbReference>
<dbReference type="Proteomes" id="UP000216363">
    <property type="component" value="Unassembled WGS sequence"/>
</dbReference>
<evidence type="ECO:0000313" key="4">
    <source>
        <dbReference type="Proteomes" id="UP000216363"/>
    </source>
</evidence>
<evidence type="ECO:0008006" key="6">
    <source>
        <dbReference type="Google" id="ProtNLM"/>
    </source>
</evidence>
<comment type="caution">
    <text evidence="3">The sequence shown here is derived from an EMBL/GenBank/DDBJ whole genome shotgun (WGS) entry which is preliminary data.</text>
</comment>
<sequence length="716" mass="80620">MTATNLALATPSSVIRSLNDIVLCSMKLKEGTDRETLSRFGDDVWNLDPAIFHMTARNAFRTIDFTDIACPLERLTAKEYIFAWLNERLPDRSERLRPLSARAALATLSHFMAFVREREGRFDAALIDQDLLDTYLALQNNRSVLPSRVAACLRPAVQLHRLARFLTHGGLRFVPWNGTPTYKVAGCGGRTYENMTPRIPEPVIGALLRWSLRYVELFSTDILAARAELDELRAAWQARPRGTAQTNSVAMRMASYIERRRREGRGIPVWNTPGRIGGLCAFLVQADRLKLNGSVLNLQLISLQSGIHVTNIVQNKDAHTLLLGAVKELGVEHGGMDTPIAIDPESGQPWRTRFDAFSLADEERQLQTAAYILCVYLTGMRDSEVQAMQLGCLQRKRSADGLIERLMIRSIVYKGRQERGEAEEWVTIEPVARAVEIAERLATRHRPEREGDAIWVVLHRAHARDRGVPHVVRQINRYREHLDKHFGAPEEPTIPLVEGRSWIFNTRQFRRTVAWYIANRPFGVVAGKIQYKHASVAMFDGYAGSSASGFRQEVEQEHHLGQLDDIVAHYEAAQRGERLAGPGASRVTHEMDRAAREISPLPGTIADGKRVKAMLAHLARTLHVGYLNDCFFEPATALCLSRTTGSESQPVLSNCAPDRCPNSCIARRHLPAWQAAITHAESMLQEKRLSSVQRTAIRQDRDRMRKLIAPLLEERS</sequence>
<evidence type="ECO:0000256" key="1">
    <source>
        <dbReference type="ARBA" id="ARBA00023172"/>
    </source>
</evidence>
<evidence type="ECO:0000313" key="2">
    <source>
        <dbReference type="EMBL" id="KAB2701571.1"/>
    </source>
</evidence>
<accession>A0A256GZN5</accession>
<evidence type="ECO:0000313" key="3">
    <source>
        <dbReference type="EMBL" id="OYR32643.1"/>
    </source>
</evidence>
<dbReference type="AlphaFoldDB" id="A0A256GZN5"/>
<proteinExistence type="predicted"/>
<dbReference type="GO" id="GO:0015074">
    <property type="term" value="P:DNA integration"/>
    <property type="evidence" value="ECO:0007669"/>
    <property type="project" value="InterPro"/>
</dbReference>
<keyword evidence="5" id="KW-1185">Reference proteome</keyword>
<dbReference type="RefSeq" id="WP_094513409.1">
    <property type="nucleotide sequence ID" value="NZ_JBHEEP010000040.1"/>
</dbReference>
<dbReference type="Proteomes" id="UP000435957">
    <property type="component" value="Unassembled WGS sequence"/>
</dbReference>
<organism evidence="3 4">
    <name type="scientific">Brucella lupini</name>
    <dbReference type="NCBI Taxonomy" id="255457"/>
    <lineage>
        <taxon>Bacteria</taxon>
        <taxon>Pseudomonadati</taxon>
        <taxon>Pseudomonadota</taxon>
        <taxon>Alphaproteobacteria</taxon>
        <taxon>Hyphomicrobiales</taxon>
        <taxon>Brucellaceae</taxon>
        <taxon>Brucella/Ochrobactrum group</taxon>
        <taxon>Brucella</taxon>
    </lineage>
</organism>
<dbReference type="GO" id="GO:0003677">
    <property type="term" value="F:DNA binding"/>
    <property type="evidence" value="ECO:0007669"/>
    <property type="project" value="InterPro"/>
</dbReference>
<dbReference type="Gene3D" id="1.10.443.10">
    <property type="entry name" value="Intergrase catalytic core"/>
    <property type="match status" value="1"/>
</dbReference>
<dbReference type="EMBL" id="NNRN01000021">
    <property type="protein sequence ID" value="OYR32643.1"/>
    <property type="molecule type" value="Genomic_DNA"/>
</dbReference>
<dbReference type="InterPro" id="IPR013762">
    <property type="entry name" value="Integrase-like_cat_sf"/>
</dbReference>
<keyword evidence="1" id="KW-0233">DNA recombination</keyword>
<protein>
    <recommendedName>
        <fullName evidence="6">Integrase</fullName>
    </recommendedName>
</protein>
<name>A0A256GZN5_9HYPH</name>
<reference evidence="2 5" key="2">
    <citation type="submission" date="2019-09" db="EMBL/GenBank/DDBJ databases">
        <title>Taxonomic organization of the family Brucellaceae based on a phylogenomic approach.</title>
        <authorList>
            <person name="Leclercq S."/>
            <person name="Cloeckaert A."/>
            <person name="Zygmunt M.S."/>
        </authorList>
    </citation>
    <scope>NUCLEOTIDE SEQUENCE [LARGE SCALE GENOMIC DNA]</scope>
    <source>
        <strain evidence="2 5">LUP23</strain>
    </source>
</reference>
<reference evidence="3 4" key="1">
    <citation type="submission" date="2017-07" db="EMBL/GenBank/DDBJ databases">
        <title>Draft genome of Ochrobactrum lupini type strain LUP21.</title>
        <authorList>
            <person name="Krzyzanowska D.M."/>
            <person name="Jafra S."/>
        </authorList>
    </citation>
    <scope>NUCLEOTIDE SEQUENCE [LARGE SCALE GENOMIC DNA]</scope>
    <source>
        <strain evidence="3 4">LUP21</strain>
    </source>
</reference>
<evidence type="ECO:0000313" key="5">
    <source>
        <dbReference type="Proteomes" id="UP000435957"/>
    </source>
</evidence>
<dbReference type="InterPro" id="IPR011010">
    <property type="entry name" value="DNA_brk_join_enz"/>
</dbReference>
<dbReference type="GO" id="GO:0006310">
    <property type="term" value="P:DNA recombination"/>
    <property type="evidence" value="ECO:0007669"/>
    <property type="project" value="UniProtKB-KW"/>
</dbReference>
<dbReference type="SUPFAM" id="SSF56349">
    <property type="entry name" value="DNA breaking-rejoining enzymes"/>
    <property type="match status" value="1"/>
</dbReference>